<keyword evidence="1" id="KW-0732">Signal</keyword>
<organism evidence="2 3">
    <name type="scientific">Cryptotermes secundus</name>
    <dbReference type="NCBI Taxonomy" id="105785"/>
    <lineage>
        <taxon>Eukaryota</taxon>
        <taxon>Metazoa</taxon>
        <taxon>Ecdysozoa</taxon>
        <taxon>Arthropoda</taxon>
        <taxon>Hexapoda</taxon>
        <taxon>Insecta</taxon>
        <taxon>Pterygota</taxon>
        <taxon>Neoptera</taxon>
        <taxon>Polyneoptera</taxon>
        <taxon>Dictyoptera</taxon>
        <taxon>Blattodea</taxon>
        <taxon>Blattoidea</taxon>
        <taxon>Termitoidae</taxon>
        <taxon>Kalotermitidae</taxon>
        <taxon>Cryptotermitinae</taxon>
        <taxon>Cryptotermes</taxon>
    </lineage>
</organism>
<dbReference type="InParanoid" id="A0A2J7PTD4"/>
<name>A0A2J7PTD4_9NEOP</name>
<dbReference type="OrthoDB" id="6624493at2759"/>
<feature type="chain" id="PRO_5014400341" evidence="1">
    <location>
        <begin position="22"/>
        <end position="482"/>
    </location>
</feature>
<evidence type="ECO:0000313" key="3">
    <source>
        <dbReference type="Proteomes" id="UP000235965"/>
    </source>
</evidence>
<sequence>MRLRQWVSLCILLVTWNRIHGQKLEMLPSASGIYYDEIGTVHLYRMKWKVICYVNLSPHRDLWKPTKIFQRKVMEYCSKMESQEWYYLTDCRASLPYFQSKAEYIDQLKDSLMDFTTLSKPERKRRSLRIKISWFDFLGEWFHILAGTVTDKEVEQNNEHINVPQKELIFTDNTRKQFGKMNFEDLQAYYMANELTHVCQDKVLLSNCIPGEDCESSLLHPSSQFVPKEVCEIKMTALRYTYWIPLQQSSQWLYTSPVDERVTVICDDNIAVYVHAVNRGRLSLKPRCKAYTAHVTLYSSTRLTIEGNVSKVFLPELNLNFDCCFGEHEKKKINEIPLDIPLNNVMSSIDDLRLASIKVDKVRQLINEQEQTDYSTYYKHIISTGLSTGTIVMLMLSICLCCCCCKCCRQCFFWFVRTWNPKRIFSDCVSGCREIKDSFNTHNTVITVDSRHGAMSCQDKEDLTNTLTKSLFEIDQIDKTKF</sequence>
<protein>
    <submittedName>
        <fullName evidence="2">Uncharacterized protein</fullName>
    </submittedName>
</protein>
<dbReference type="AlphaFoldDB" id="A0A2J7PTD4"/>
<dbReference type="EMBL" id="NEVH01021582">
    <property type="protein sequence ID" value="PNF19597.1"/>
    <property type="molecule type" value="Genomic_DNA"/>
</dbReference>
<accession>A0A2J7PTD4</accession>
<evidence type="ECO:0000313" key="2">
    <source>
        <dbReference type="EMBL" id="PNF19597.1"/>
    </source>
</evidence>
<gene>
    <name evidence="2" type="ORF">B7P43_G16826</name>
</gene>
<proteinExistence type="predicted"/>
<comment type="caution">
    <text evidence="2">The sequence shown here is derived from an EMBL/GenBank/DDBJ whole genome shotgun (WGS) entry which is preliminary data.</text>
</comment>
<keyword evidence="3" id="KW-1185">Reference proteome</keyword>
<evidence type="ECO:0000256" key="1">
    <source>
        <dbReference type="SAM" id="SignalP"/>
    </source>
</evidence>
<feature type="signal peptide" evidence="1">
    <location>
        <begin position="1"/>
        <end position="21"/>
    </location>
</feature>
<dbReference type="Proteomes" id="UP000235965">
    <property type="component" value="Unassembled WGS sequence"/>
</dbReference>
<reference evidence="2 3" key="1">
    <citation type="submission" date="2017-12" db="EMBL/GenBank/DDBJ databases">
        <title>Hemimetabolous genomes reveal molecular basis of termite eusociality.</title>
        <authorList>
            <person name="Harrison M.C."/>
            <person name="Jongepier E."/>
            <person name="Robertson H.M."/>
            <person name="Arning N."/>
            <person name="Bitard-Feildel T."/>
            <person name="Chao H."/>
            <person name="Childers C.P."/>
            <person name="Dinh H."/>
            <person name="Doddapaneni H."/>
            <person name="Dugan S."/>
            <person name="Gowin J."/>
            <person name="Greiner C."/>
            <person name="Han Y."/>
            <person name="Hu H."/>
            <person name="Hughes D.S.T."/>
            <person name="Huylmans A.-K."/>
            <person name="Kemena C."/>
            <person name="Kremer L.P.M."/>
            <person name="Lee S.L."/>
            <person name="Lopez-Ezquerra A."/>
            <person name="Mallet L."/>
            <person name="Monroy-Kuhn J.M."/>
            <person name="Moser A."/>
            <person name="Murali S.C."/>
            <person name="Muzny D.M."/>
            <person name="Otani S."/>
            <person name="Piulachs M.-D."/>
            <person name="Poelchau M."/>
            <person name="Qu J."/>
            <person name="Schaub F."/>
            <person name="Wada-Katsumata A."/>
            <person name="Worley K.C."/>
            <person name="Xie Q."/>
            <person name="Ylla G."/>
            <person name="Poulsen M."/>
            <person name="Gibbs R.A."/>
            <person name="Schal C."/>
            <person name="Richards S."/>
            <person name="Belles X."/>
            <person name="Korb J."/>
            <person name="Bornberg-Bauer E."/>
        </authorList>
    </citation>
    <scope>NUCLEOTIDE SEQUENCE [LARGE SCALE GENOMIC DNA]</scope>
    <source>
        <tissue evidence="2">Whole body</tissue>
    </source>
</reference>